<dbReference type="InterPro" id="IPR017853">
    <property type="entry name" value="GH"/>
</dbReference>
<evidence type="ECO:0000256" key="1">
    <source>
        <dbReference type="ARBA" id="ARBA00008875"/>
    </source>
</evidence>
<dbReference type="Pfam" id="PF01229">
    <property type="entry name" value="Glyco_hydro_39"/>
    <property type="match status" value="1"/>
</dbReference>
<dbReference type="Gene3D" id="3.20.20.80">
    <property type="entry name" value="Glycosidases"/>
    <property type="match status" value="1"/>
</dbReference>
<evidence type="ECO:0000259" key="5">
    <source>
        <dbReference type="Pfam" id="PF01229"/>
    </source>
</evidence>
<protein>
    <submittedName>
        <fullName evidence="6">Beta-xylosidase</fullName>
    </submittedName>
</protein>
<gene>
    <name evidence="6" type="ORF">PQU92_09875</name>
</gene>
<keyword evidence="4" id="KW-0732">Signal</keyword>
<evidence type="ECO:0000313" key="6">
    <source>
        <dbReference type="EMBL" id="MDC7683585.1"/>
    </source>
</evidence>
<dbReference type="RefSeq" id="WP_272748054.1">
    <property type="nucleotide sequence ID" value="NZ_JAQQKX010000007.1"/>
</dbReference>
<dbReference type="PANTHER" id="PTHR12631:SF8">
    <property type="entry name" value="ALPHA-L-IDURONIDASE"/>
    <property type="match status" value="1"/>
</dbReference>
<feature type="chain" id="PRO_5047334064" evidence="4">
    <location>
        <begin position="21"/>
        <end position="554"/>
    </location>
</feature>
<keyword evidence="3" id="KW-0326">Glycosidase</keyword>
<feature type="signal peptide" evidence="4">
    <location>
        <begin position="1"/>
        <end position="20"/>
    </location>
</feature>
<dbReference type="EMBL" id="JAQQKX010000007">
    <property type="protein sequence ID" value="MDC7683585.1"/>
    <property type="molecule type" value="Genomic_DNA"/>
</dbReference>
<reference evidence="6 7" key="1">
    <citation type="submission" date="2023-01" db="EMBL/GenBank/DDBJ databases">
        <title>Novel species of the genus Asticcacaulis isolated from rivers.</title>
        <authorList>
            <person name="Lu H."/>
        </authorList>
    </citation>
    <scope>NUCLEOTIDE SEQUENCE [LARGE SCALE GENOMIC DNA]</scope>
    <source>
        <strain evidence="6 7">BYS171W</strain>
    </source>
</reference>
<evidence type="ECO:0000313" key="7">
    <source>
        <dbReference type="Proteomes" id="UP001214854"/>
    </source>
</evidence>
<feature type="domain" description="Glycosyl hydrolases family 39 N-terminal catalytic" evidence="5">
    <location>
        <begin position="27"/>
        <end position="520"/>
    </location>
</feature>
<evidence type="ECO:0000256" key="4">
    <source>
        <dbReference type="SAM" id="SignalP"/>
    </source>
</evidence>
<dbReference type="PANTHER" id="PTHR12631">
    <property type="entry name" value="ALPHA-L-IDURONIDASE"/>
    <property type="match status" value="1"/>
</dbReference>
<dbReference type="InterPro" id="IPR049166">
    <property type="entry name" value="GH39_cat"/>
</dbReference>
<dbReference type="Proteomes" id="UP001214854">
    <property type="component" value="Unassembled WGS sequence"/>
</dbReference>
<dbReference type="InterPro" id="IPR051923">
    <property type="entry name" value="Glycosyl_Hydrolase_39"/>
</dbReference>
<evidence type="ECO:0000256" key="2">
    <source>
        <dbReference type="ARBA" id="ARBA00022801"/>
    </source>
</evidence>
<dbReference type="InterPro" id="IPR049165">
    <property type="entry name" value="GH39_as"/>
</dbReference>
<dbReference type="PROSITE" id="PS01027">
    <property type="entry name" value="GLYCOSYL_HYDROL_F39"/>
    <property type="match status" value="1"/>
</dbReference>
<dbReference type="Gene3D" id="2.60.40.1500">
    <property type="entry name" value="Glycosyl hydrolase domain, family 39"/>
    <property type="match status" value="1"/>
</dbReference>
<dbReference type="SUPFAM" id="SSF51011">
    <property type="entry name" value="Glycosyl hydrolase domain"/>
    <property type="match status" value="1"/>
</dbReference>
<dbReference type="InterPro" id="IPR000514">
    <property type="entry name" value="Glyco_hydro_39"/>
</dbReference>
<accession>A0ABT5HUQ9</accession>
<keyword evidence="2" id="KW-0378">Hydrolase</keyword>
<organism evidence="6 7">
    <name type="scientific">Asticcacaulis aquaticus</name>
    <dbReference type="NCBI Taxonomy" id="2984212"/>
    <lineage>
        <taxon>Bacteria</taxon>
        <taxon>Pseudomonadati</taxon>
        <taxon>Pseudomonadota</taxon>
        <taxon>Alphaproteobacteria</taxon>
        <taxon>Caulobacterales</taxon>
        <taxon>Caulobacteraceae</taxon>
        <taxon>Asticcacaulis</taxon>
    </lineage>
</organism>
<dbReference type="SUPFAM" id="SSF51445">
    <property type="entry name" value="(Trans)glycosidases"/>
    <property type="match status" value="1"/>
</dbReference>
<dbReference type="PRINTS" id="PR00745">
    <property type="entry name" value="GLHYDRLASE39"/>
</dbReference>
<sequence>MRKLLTLTGALVALALPAAAQESFPVTITVDAAKTTGPLKPVWRFFGADEPNYATMKDGQKLLGHLGELKPKQVYFRAHNLLNTGDGTAAFKWGSTNAYTEDKDGKPVYNWMITDMIIDSYLDRGVRPYLQIGFMPEALSSAPKDMPYRHSWRPGFRYELIEGGWNYPPNDYKKWEELVYQWTKHNIEKYGRDEVLTWYFEVWNEPNGPSYWKGTPEEFYKTHDYAIAGVKRALPEARVGGPDVAGSGGTFMDGFLKHVVSGTNYATGQTGTPTDFLAFHAKGSPKFVDGHVQMGMWNHLKVVDNGFKKIAAVPELKNAPIVIGESDPEGCAACPGKANGYRNGTMYSSYTAASFARIWELSERHKVNLEGVLTWAFTFEDQPWFAGYRQLATNGIDLPVLNVFRMYAKLGPDAIAASSTGQVPLDEMIEKVTGKNDVGVMATRDGTKIAVLVWHYNDNDLSGPEAKINIKLNGLGKAKTRTVTQYLVDPQTANAYTTWQKMGSPQSPDQDQYKVLEAASVMQPVALPALSVTKGAATLDLTLVRQGVTLLIIE</sequence>
<comment type="similarity">
    <text evidence="1">Belongs to the glycosyl hydrolase 39 family.</text>
</comment>
<proteinExistence type="inferred from homology"/>
<evidence type="ECO:0000256" key="3">
    <source>
        <dbReference type="ARBA" id="ARBA00023295"/>
    </source>
</evidence>
<keyword evidence="7" id="KW-1185">Reference proteome</keyword>
<comment type="caution">
    <text evidence="6">The sequence shown here is derived from an EMBL/GenBank/DDBJ whole genome shotgun (WGS) entry which is preliminary data.</text>
</comment>
<name>A0ABT5HUQ9_9CAUL</name>